<evidence type="ECO:0000259" key="1">
    <source>
        <dbReference type="Pfam" id="PF08223"/>
    </source>
</evidence>
<dbReference type="RefSeq" id="WP_379068849.1">
    <property type="nucleotide sequence ID" value="NZ_JBHTIT010000001.1"/>
</dbReference>
<evidence type="ECO:0000313" key="2">
    <source>
        <dbReference type="EMBL" id="MFD0949306.1"/>
    </source>
</evidence>
<dbReference type="PANTHER" id="PTHR30319">
    <property type="entry name" value="PHENYLACETIC ACID REGULATOR-RELATED TRANSCRIPTIONAL REPRESSOR"/>
    <property type="match status" value="1"/>
</dbReference>
<reference evidence="3" key="1">
    <citation type="journal article" date="2019" name="Int. J. Syst. Evol. Microbiol.">
        <title>The Global Catalogue of Microorganisms (GCM) 10K type strain sequencing project: providing services to taxonomists for standard genome sequencing and annotation.</title>
        <authorList>
            <consortium name="The Broad Institute Genomics Platform"/>
            <consortium name="The Broad Institute Genome Sequencing Center for Infectious Disease"/>
            <person name="Wu L."/>
            <person name="Ma J."/>
        </authorList>
    </citation>
    <scope>NUCLEOTIDE SEQUENCE [LARGE SCALE GENOMIC DNA]</scope>
    <source>
        <strain evidence="3">CCUG 63419</strain>
    </source>
</reference>
<gene>
    <name evidence="2" type="ORF">ACFQ0F_02685</name>
</gene>
<feature type="domain" description="Transcriptional repressor PaaX-like C-terminal" evidence="1">
    <location>
        <begin position="177"/>
        <end position="258"/>
    </location>
</feature>
<sequence>MKKMNTASPKDLILNILLAAEGRPLLTREAVEACALFGIPPSSVRVALARLSGAGQIEAIGRGAYQLGPAAAELARELGSWKTIEQRLKEWTGAWIMVCSGMLGRTNRTALAKRQRALNLLGFQELDRDIYVRPDNLVDGLEVIRQRLRRLGLEQDAIVLKACELDEEREAQARKLWNSQSLTIGYKQIRERLEHSLSKIEALELEEAARESFLIGEAAIRQMIYDPLLPPPLVDEAERRACLTVVKHYDMVGHEIWRRISDSYLTE</sequence>
<name>A0ABW3HDG1_9GAMM</name>
<accession>A0ABW3HDG1</accession>
<dbReference type="Gene3D" id="3.30.70.2650">
    <property type="match status" value="1"/>
</dbReference>
<proteinExistence type="predicted"/>
<organism evidence="2 3">
    <name type="scientific">Paraperlucidibaca wandonensis</name>
    <dbReference type="NCBI Taxonomy" id="1268273"/>
    <lineage>
        <taxon>Bacteria</taxon>
        <taxon>Pseudomonadati</taxon>
        <taxon>Pseudomonadota</taxon>
        <taxon>Gammaproteobacteria</taxon>
        <taxon>Moraxellales</taxon>
        <taxon>Moraxellaceae</taxon>
        <taxon>Paraperlucidibaca</taxon>
    </lineage>
</organism>
<dbReference type="InterPro" id="IPR036388">
    <property type="entry name" value="WH-like_DNA-bd_sf"/>
</dbReference>
<protein>
    <submittedName>
        <fullName evidence="2">PaaX family transcriptional regulator C-terminal domain-containing protein</fullName>
    </submittedName>
</protein>
<dbReference type="EMBL" id="JBHTIT010000001">
    <property type="protein sequence ID" value="MFD0949306.1"/>
    <property type="molecule type" value="Genomic_DNA"/>
</dbReference>
<comment type="caution">
    <text evidence="2">The sequence shown here is derived from an EMBL/GenBank/DDBJ whole genome shotgun (WGS) entry which is preliminary data.</text>
</comment>
<dbReference type="Proteomes" id="UP001597044">
    <property type="component" value="Unassembled WGS sequence"/>
</dbReference>
<evidence type="ECO:0000313" key="3">
    <source>
        <dbReference type="Proteomes" id="UP001597044"/>
    </source>
</evidence>
<keyword evidence="3" id="KW-1185">Reference proteome</keyword>
<dbReference type="Gene3D" id="1.10.10.10">
    <property type="entry name" value="Winged helix-like DNA-binding domain superfamily/Winged helix DNA-binding domain"/>
    <property type="match status" value="1"/>
</dbReference>
<dbReference type="PANTHER" id="PTHR30319:SF1">
    <property type="entry name" value="TRANSCRIPTIONAL REPRESSOR PAAX"/>
    <property type="match status" value="1"/>
</dbReference>
<dbReference type="Pfam" id="PF08223">
    <property type="entry name" value="PaaX_C"/>
    <property type="match status" value="1"/>
</dbReference>
<dbReference type="InterPro" id="IPR013225">
    <property type="entry name" value="PaaX_C"/>
</dbReference>